<feature type="region of interest" description="Disordered" evidence="1">
    <location>
        <begin position="24"/>
        <end position="49"/>
    </location>
</feature>
<dbReference type="WBParaSite" id="NBR_0000928401-mRNA-1">
    <property type="protein sequence ID" value="NBR_0000928401-mRNA-1"/>
    <property type="gene ID" value="NBR_0000928401"/>
</dbReference>
<proteinExistence type="predicted"/>
<keyword evidence="3" id="KW-1185">Reference proteome</keyword>
<feature type="compositionally biased region" description="Basic and acidic residues" evidence="1">
    <location>
        <begin position="38"/>
        <end position="47"/>
    </location>
</feature>
<sequence length="378" mass="43013">METLLAPARANRLSTGRHVIQVIQDPKDQSTSNSKLPVSHERLDRGHPMTVADSPPQFKGVVNEAIHDNGLSLCKLGYALGQSAAFTSTAYHLFIVGKVRNCNVNLEEVKDIQSKCYCLPESSDSVVRALTAVVTEQSNAIVGLTAALDASFEYIRTVNRKLMRMETSLAKTRKPHIHLLERDNACMGKILQKSGSLKQIRLSRYWVELGNSDEERKKVLEEKKRCRSIWEPYCRMALSRAMADVRQYVLKEDQLFPRPKCSGVNGPVEESSPVEWRFREQKKITIVPTLNVDGVKFKKLSRSESWPIYIRLEGLPFKEKDRYENITIGGIMFSRKPPTEALLSELFYRMNSEHSKLELLFLNKQVLLPPVCGLVFQY</sequence>
<evidence type="ECO:0000313" key="2">
    <source>
        <dbReference type="EMBL" id="VDL72874.1"/>
    </source>
</evidence>
<accession>A0A0N4Y118</accession>
<reference evidence="4" key="1">
    <citation type="submission" date="2016-04" db="UniProtKB">
        <authorList>
            <consortium name="WormBaseParasite"/>
        </authorList>
    </citation>
    <scope>IDENTIFICATION</scope>
</reference>
<evidence type="ECO:0000256" key="1">
    <source>
        <dbReference type="SAM" id="MobiDB-lite"/>
    </source>
</evidence>
<dbReference type="EMBL" id="UYSL01020119">
    <property type="protein sequence ID" value="VDL72874.1"/>
    <property type="molecule type" value="Genomic_DNA"/>
</dbReference>
<evidence type="ECO:0000313" key="3">
    <source>
        <dbReference type="Proteomes" id="UP000271162"/>
    </source>
</evidence>
<name>A0A0N4Y118_NIPBR</name>
<gene>
    <name evidence="2" type="ORF">NBR_LOCUS9285</name>
</gene>
<protein>
    <submittedName>
        <fullName evidence="4">DUF1336 domain-containing protein</fullName>
    </submittedName>
</protein>
<dbReference type="Proteomes" id="UP000271162">
    <property type="component" value="Unassembled WGS sequence"/>
</dbReference>
<evidence type="ECO:0000313" key="4">
    <source>
        <dbReference type="WBParaSite" id="NBR_0000928401-mRNA-1"/>
    </source>
</evidence>
<organism evidence="4">
    <name type="scientific">Nippostrongylus brasiliensis</name>
    <name type="common">Rat hookworm</name>
    <dbReference type="NCBI Taxonomy" id="27835"/>
    <lineage>
        <taxon>Eukaryota</taxon>
        <taxon>Metazoa</taxon>
        <taxon>Ecdysozoa</taxon>
        <taxon>Nematoda</taxon>
        <taxon>Chromadorea</taxon>
        <taxon>Rhabditida</taxon>
        <taxon>Rhabditina</taxon>
        <taxon>Rhabditomorpha</taxon>
        <taxon>Strongyloidea</taxon>
        <taxon>Heligmosomidae</taxon>
        <taxon>Nippostrongylus</taxon>
    </lineage>
</organism>
<dbReference type="AlphaFoldDB" id="A0A0N4Y118"/>
<reference evidence="2 3" key="2">
    <citation type="submission" date="2018-11" db="EMBL/GenBank/DDBJ databases">
        <authorList>
            <consortium name="Pathogen Informatics"/>
        </authorList>
    </citation>
    <scope>NUCLEOTIDE SEQUENCE [LARGE SCALE GENOMIC DNA]</scope>
</reference>